<dbReference type="PROSITE" id="PS00584">
    <property type="entry name" value="PFKB_KINASES_2"/>
    <property type="match status" value="1"/>
</dbReference>
<dbReference type="SUPFAM" id="SSF53613">
    <property type="entry name" value="Ribokinase-like"/>
    <property type="match status" value="1"/>
</dbReference>
<keyword evidence="3" id="KW-0547">Nucleotide-binding</keyword>
<comment type="caution">
    <text evidence="7">The sequence shown here is derived from an EMBL/GenBank/DDBJ whole genome shotgun (WGS) entry which is preliminary data.</text>
</comment>
<dbReference type="PANTHER" id="PTHR43085:SF1">
    <property type="entry name" value="PSEUDOURIDINE KINASE-RELATED"/>
    <property type="match status" value="1"/>
</dbReference>
<evidence type="ECO:0000313" key="8">
    <source>
        <dbReference type="Proteomes" id="UP000184514"/>
    </source>
</evidence>
<protein>
    <submittedName>
        <fullName evidence="7">2-dehydro-3-deoxygluconokinase</fullName>
        <ecNumber evidence="7">2.7.1.45</ecNumber>
    </submittedName>
</protein>
<evidence type="ECO:0000256" key="5">
    <source>
        <dbReference type="ARBA" id="ARBA00022840"/>
    </source>
</evidence>
<evidence type="ECO:0000256" key="4">
    <source>
        <dbReference type="ARBA" id="ARBA00022777"/>
    </source>
</evidence>
<sequence>MILNCGEALIDMVAGKTSDDQAAFVPHSGGAVMNTAVALGRLGVPSGFFAGLSSDFFGAQLKAHLEASHVSYDLCPISDAATTLAFVQLVNGQAKYTFFDENTALRGLSTNDIPTLPDDIDALFFGGISLAYGSCAEAYEAMLLSATDTHVTMIDPNIRPSFVRDEASFRARIERMVSASDIVKLSDEDLEWIAGAGDIATNARALLAKGPKLVLITQGSEGATAYHADYDVFVPTIPVDLSNSDTIGAGDTFNAGVLASLHEAGLMNKEAIANLSKQDAENAVSYGMKAASITVSRKGANPPWKHEL</sequence>
<reference evidence="7 8" key="1">
    <citation type="submission" date="2016-10" db="EMBL/GenBank/DDBJ databases">
        <title>Genome sequence of Planktotalea frisia SH6-1.</title>
        <authorList>
            <person name="Poehlein A."/>
            <person name="Bakenhus I."/>
            <person name="Voget S."/>
            <person name="Brinkhoff T."/>
            <person name="Simon M."/>
        </authorList>
    </citation>
    <scope>NUCLEOTIDE SEQUENCE [LARGE SCALE GENOMIC DNA]</scope>
    <source>
        <strain evidence="7 8">SH6-1</strain>
    </source>
</reference>
<dbReference type="Pfam" id="PF00294">
    <property type="entry name" value="PfkB"/>
    <property type="match status" value="1"/>
</dbReference>
<dbReference type="AlphaFoldDB" id="A0A1L9NSN6"/>
<keyword evidence="5" id="KW-0067">ATP-binding</keyword>
<dbReference type="STRING" id="696762.PFRI_34200"/>
<keyword evidence="4 7" id="KW-0418">Kinase</keyword>
<feature type="domain" description="Carbohydrate kinase PfkB" evidence="6">
    <location>
        <begin position="6"/>
        <end position="304"/>
    </location>
</feature>
<evidence type="ECO:0000256" key="2">
    <source>
        <dbReference type="ARBA" id="ARBA00022679"/>
    </source>
</evidence>
<dbReference type="PANTHER" id="PTHR43085">
    <property type="entry name" value="HEXOKINASE FAMILY MEMBER"/>
    <property type="match status" value="1"/>
</dbReference>
<dbReference type="GO" id="GO:0005524">
    <property type="term" value="F:ATP binding"/>
    <property type="evidence" value="ECO:0007669"/>
    <property type="project" value="UniProtKB-KW"/>
</dbReference>
<dbReference type="CDD" id="cd01167">
    <property type="entry name" value="bac_FRK"/>
    <property type="match status" value="1"/>
</dbReference>
<dbReference type="OrthoDB" id="9795789at2"/>
<dbReference type="InterPro" id="IPR011611">
    <property type="entry name" value="PfkB_dom"/>
</dbReference>
<evidence type="ECO:0000313" key="7">
    <source>
        <dbReference type="EMBL" id="OJI92316.1"/>
    </source>
</evidence>
<dbReference type="RefSeq" id="WP_072631925.1">
    <property type="nucleotide sequence ID" value="NZ_MLCB01000186.1"/>
</dbReference>
<dbReference type="GO" id="GO:0008673">
    <property type="term" value="F:2-dehydro-3-deoxygluconokinase activity"/>
    <property type="evidence" value="ECO:0007669"/>
    <property type="project" value="UniProtKB-EC"/>
</dbReference>
<gene>
    <name evidence="7" type="primary">kdgK</name>
    <name evidence="7" type="ORF">PFRI_34200</name>
</gene>
<keyword evidence="8" id="KW-1185">Reference proteome</keyword>
<dbReference type="EMBL" id="MLCB01000186">
    <property type="protein sequence ID" value="OJI92316.1"/>
    <property type="molecule type" value="Genomic_DNA"/>
</dbReference>
<dbReference type="InterPro" id="IPR002173">
    <property type="entry name" value="Carboh/pur_kinase_PfkB_CS"/>
</dbReference>
<evidence type="ECO:0000259" key="6">
    <source>
        <dbReference type="Pfam" id="PF00294"/>
    </source>
</evidence>
<proteinExistence type="inferred from homology"/>
<keyword evidence="2 7" id="KW-0808">Transferase</keyword>
<accession>A0A1L9NSN6</accession>
<dbReference type="InterPro" id="IPR050306">
    <property type="entry name" value="PfkB_Carbo_kinase"/>
</dbReference>
<dbReference type="Proteomes" id="UP000184514">
    <property type="component" value="Unassembled WGS sequence"/>
</dbReference>
<evidence type="ECO:0000256" key="1">
    <source>
        <dbReference type="ARBA" id="ARBA00010688"/>
    </source>
</evidence>
<name>A0A1L9NSN6_9RHOB</name>
<dbReference type="EC" id="2.7.1.45" evidence="7"/>
<evidence type="ECO:0000256" key="3">
    <source>
        <dbReference type="ARBA" id="ARBA00022741"/>
    </source>
</evidence>
<organism evidence="7 8">
    <name type="scientific">Planktotalea frisia</name>
    <dbReference type="NCBI Taxonomy" id="696762"/>
    <lineage>
        <taxon>Bacteria</taxon>
        <taxon>Pseudomonadati</taxon>
        <taxon>Pseudomonadota</taxon>
        <taxon>Alphaproteobacteria</taxon>
        <taxon>Rhodobacterales</taxon>
        <taxon>Paracoccaceae</taxon>
        <taxon>Planktotalea</taxon>
    </lineage>
</organism>
<dbReference type="InterPro" id="IPR029056">
    <property type="entry name" value="Ribokinase-like"/>
</dbReference>
<comment type="similarity">
    <text evidence="1">Belongs to the carbohydrate kinase PfkB family.</text>
</comment>
<dbReference type="Gene3D" id="3.40.1190.20">
    <property type="match status" value="1"/>
</dbReference>